<dbReference type="InterPro" id="IPR013783">
    <property type="entry name" value="Ig-like_fold"/>
</dbReference>
<dbReference type="Gene3D" id="2.60.120.260">
    <property type="entry name" value="Galactose-binding domain-like"/>
    <property type="match status" value="1"/>
</dbReference>
<dbReference type="PANTHER" id="PTHR32305">
    <property type="match status" value="1"/>
</dbReference>
<dbReference type="InterPro" id="IPR008979">
    <property type="entry name" value="Galactose-bd-like_sf"/>
</dbReference>
<reference evidence="5" key="1">
    <citation type="submission" date="2016-07" db="EMBL/GenBank/DDBJ databases">
        <authorList>
            <person name="Florea S."/>
            <person name="Webb J.S."/>
            <person name="Jaromczyk J."/>
            <person name="Schardl C.L."/>
        </authorList>
    </citation>
    <scope>NUCLEOTIDE SEQUENCE [LARGE SCALE GENOMIC DNA]</scope>
    <source>
        <strain evidence="5">Z6</strain>
    </source>
</reference>
<dbReference type="PROSITE" id="PS50853">
    <property type="entry name" value="FN3"/>
    <property type="match status" value="1"/>
</dbReference>
<reference evidence="4 5" key="2">
    <citation type="submission" date="2016-08" db="EMBL/GenBank/DDBJ databases">
        <title>Orenia metallireducens sp. nov. strain Z6, a Novel Metal-reducing Firmicute from the Deep Subsurface.</title>
        <authorList>
            <person name="Maxim B.I."/>
            <person name="Kenneth K."/>
            <person name="Flynn T.M."/>
            <person name="Oloughlin E.J."/>
            <person name="Locke R.A."/>
            <person name="Weber J.R."/>
            <person name="Egan S.M."/>
            <person name="Mackie R.I."/>
            <person name="Cann I.K."/>
        </authorList>
    </citation>
    <scope>NUCLEOTIDE SEQUENCE [LARGE SCALE GENOMIC DNA]</scope>
    <source>
        <strain evidence="4 5">Z6</strain>
    </source>
</reference>
<comment type="caution">
    <text evidence="4">The sequence shown here is derived from an EMBL/GenBank/DDBJ whole genome shotgun (WGS) entry which is preliminary data.</text>
</comment>
<dbReference type="Pfam" id="PF23981">
    <property type="entry name" value="DUF7305"/>
    <property type="match status" value="1"/>
</dbReference>
<gene>
    <name evidence="4" type="ORF">U472_08220</name>
</gene>
<evidence type="ECO:0000313" key="5">
    <source>
        <dbReference type="Proteomes" id="UP000093514"/>
    </source>
</evidence>
<feature type="signal peptide" evidence="2">
    <location>
        <begin position="1"/>
        <end position="25"/>
    </location>
</feature>
<feature type="domain" description="Fibronectin type-III" evidence="3">
    <location>
        <begin position="1233"/>
        <end position="1323"/>
    </location>
</feature>
<keyword evidence="5" id="KW-1185">Reference proteome</keyword>
<protein>
    <recommendedName>
        <fullName evidence="3">Fibronectin type-III domain-containing protein</fullName>
    </recommendedName>
</protein>
<dbReference type="InterPro" id="IPR003961">
    <property type="entry name" value="FN3_dom"/>
</dbReference>
<dbReference type="InterPro" id="IPR050708">
    <property type="entry name" value="T6SS_VgrG/RHS"/>
</dbReference>
<dbReference type="Pfam" id="PF25023">
    <property type="entry name" value="TEN_YD-shell"/>
    <property type="match status" value="2"/>
</dbReference>
<feature type="chain" id="PRO_5008642863" description="Fibronectin type-III domain-containing protein" evidence="2">
    <location>
        <begin position="26"/>
        <end position="2967"/>
    </location>
</feature>
<dbReference type="Pfam" id="PF05593">
    <property type="entry name" value="RHS_repeat"/>
    <property type="match status" value="1"/>
</dbReference>
<organism evidence="4 5">
    <name type="scientific">Orenia metallireducens</name>
    <dbReference type="NCBI Taxonomy" id="1413210"/>
    <lineage>
        <taxon>Bacteria</taxon>
        <taxon>Bacillati</taxon>
        <taxon>Bacillota</taxon>
        <taxon>Clostridia</taxon>
        <taxon>Halanaerobiales</taxon>
        <taxon>Halobacteroidaceae</taxon>
        <taxon>Orenia</taxon>
    </lineage>
</organism>
<dbReference type="NCBIfam" id="TIGR01643">
    <property type="entry name" value="YD_repeat_2x"/>
    <property type="match status" value="2"/>
</dbReference>
<proteinExistence type="predicted"/>
<accession>A0A1C0A6Y6</accession>
<evidence type="ECO:0000256" key="2">
    <source>
        <dbReference type="SAM" id="SignalP"/>
    </source>
</evidence>
<dbReference type="SUPFAM" id="SSF49265">
    <property type="entry name" value="Fibronectin type III"/>
    <property type="match status" value="1"/>
</dbReference>
<dbReference type="InterPro" id="IPR006530">
    <property type="entry name" value="YD"/>
</dbReference>
<dbReference type="InterPro" id="IPR056823">
    <property type="entry name" value="TEN-like_YD-shell"/>
</dbReference>
<dbReference type="Gene3D" id="2.180.10.10">
    <property type="entry name" value="RHS repeat-associated core"/>
    <property type="match status" value="3"/>
</dbReference>
<dbReference type="PANTHER" id="PTHR32305:SF15">
    <property type="entry name" value="PROTEIN RHSA-RELATED"/>
    <property type="match status" value="1"/>
</dbReference>
<dbReference type="Pfam" id="PF09136">
    <property type="entry name" value="Glucodextran_B"/>
    <property type="match status" value="2"/>
</dbReference>
<sequence length="2967" mass="335640">MFRKFNACLIVVMVLLVALTLPIEANDNSLYIGVNKVLSGNSTDILYPTGYLIDNDWTTSWKFKSDAQEGWAELELEKRALIQGLELSGTLAMNTELRVEYKRGDNWIPFLAPSIDRLAGEKFIDLSYDEIVTDRIRLRVKGLGLSNSELTEIKILGERVDGIYHVIEVESITASENTDYTYPAKFLVDGNTYTMWRSKVVSTDWRDQKFDEILESEQGAEIFSNGNSNNQDQAQVLFELGRIYQLDQLKIYFNKQAKGNLKIEVNNEGNWKELATINADSQEGWYPFELAEEVSTDQIRFVVIGSGGGLGGIGEVQFWGKGDYKGSSKKLIGIQEGTSLNESINRHFTLTSEEINDYYLELAIKEESNDLLTIELNGREFKIEPTFTLRGYTIYRQKIKKDYLWTGSNFLKVGATEGLTLVNASLRNTENKSRQIHSIDQLDDGILFNGVNNQEELELSLISEGYRLPEFPNIPEFPTGLENKGTVQINDWTNPTVIADDGYYESLSVISSLIIDTSNGDRILRVKSLTFGSNGNISIEGDGQVYLYVENDLEIGSGSRINGIGRDNSLVIYHSGARVSFQGGIGGNDKYKFAGTLYTQADQVNITGGAAVQGAIYIEEGDLTITGGATVAGGSFYTKSGTINITGGAKVEGSLLSGGEEIVITGGSTMAGAEGGIYAPNAWIDLDGGALIEGKIIATSDKVRIGNINHRESYYSIPQIDFSKEKRLVEEVEIYANEDNPYFKLYAWIDGSWVELYETEHGIKSVKYQQSIKTDKLLVENPGGFTIGEIRVEGAATTNREAEVEILTPIEKEVLDNKELKDKRIIGFVDNPNTQVTINGNQVWKRGHYFWLESTRIQGKKWEENNVFAVAKDNQGRVSADQVEVLLGDKPFFTIDQADELVYTNQQTFKISGSMKQPLNQLLINGEEVEVEDRTFNQELELEEGFNLIEIEVAHQKPNGERKFVKTIYRKVVSHTKAMALTIGSPLTGYYTNQEQIVVNGIVDGLGEVKVKVNGQEADIDGMFYTSLPISLSEGSNLIKVEAVDQIGKVEKEITVYKDTTPPSIEDVVPAEGYISNNSVVEIRGQVIDQSPVWIYTNGKAAWQNEAGFNNQLIFVDGKYLITVKAVDMAGNIAEHTINVIVDTTAPEAFETIADPAGWTNNNQPIISFATTDATSGIDHYELAVDDGEFEEIVSPYQLPAQEDGEHQIRVKAIDKAGWETISQTKVYIDTTPPGTPEHFRPVPGNGKMILRWEKPAPDVVEYIVERESEGVKRYYSIDGEEVEFVDDELENGKTYKYRIQAIDRADNKSSKTEWKEGTVGLAKAPYTREEGGLIEYENVSLALPQEGLPEGISKVEITEIKSEYLQEKSLYPMVSPIYEFSAFREGSETPEESIAFDRGYLAKIEYDEDLVPEGFLERNLGVYHYDPMFDKWFLIPTAGVDIKNNTIYFVTDHFSAFSVQATIMQDLSPQEYKDTGFSPLKTYAKHGGVVVSPQGGSASTQVTELELPGRNGFDLNLSRKYNSSVARSDAFSMAVNAELGFNVLSSNNGSSAEEAGAFLSWDDIKDSADFSMGFNDVSSTIVNTIKKYLTNQGDYAYSMGQGWRLNIPYVKQSNSSIILSTAEGNMYYINEMEISKTEYPEGLDYKRVLTFEHHEGEDFTFIVEQVKYTIDGITTITGDNFTTGRWYTKEYKLILKDGTTYEMDFLGRTKKKTDPFGINQINFHYGKDLLLDYIEDSMGRKVKFDYHWTLMWPRIKKIWVEGDPYNRTIDYDIDSYAKLEKVKDIGGRISTYDYEIELLYGATAGAKFNTALMMAKLIAHIFPGGGEIVGAVASAFGEKDITLFASLKVQFVVALSEMEVPGQGLTKISYKRYKFNHTDMNVKKVLKIPVSITLSVTMDQRLMARKVEVYLDDGEDKIKETTYQYDIRHYEGKQSHNYQTIESDGKKKTIYHYKPIEKERNRWEDTPTNLTVPYKKDDGQKSSITIPMTIRTTSWTTHVLGINDVTEIYDIKNNKLLERDTVEYDLNTLRPISKVIEKGINNREISYDYDNWGNMIYSYDSATDLVTESYYLNTDSSKEGFATPDFSQGSVRRSIHNLLGGKIVYNHNSRDGEIKEESAYCYDNQGKLLVTAKYHQDQKSGDKTWIESSYSYDQYGNVIKAIDPKGNVTETEYSADYKYAYPTLVKKYQGEDKVYLEDADNQKLEPVVYKYGYDFYLGQKSWEIDPEGNLTEYQYDSLSRLVKITYPEDGEIPDKSIAELSPQDYQNRDDNPVKIQYYDDENLITTVVNATEDIEVNDYLVKNESISSPIFNKSKYYYDKLGRWVKLEQYLNQDSTTSILATEFEYDGYGNRIKTIDAEGKTTQQEYDVLNRVTKISYPDSSYATIEYDDNKLTRTITDREGNKTIEFKDLAGNVIQLTRVNNGVNYTKTAQYDALGNQISMSDELGRRIDHYYNDLNQLIKEELAADEYLVDGSLRTMRPTITYEYDLNGNKIQEVDAKGNPMSYEYDALNRVIRVIDSEGNVTKKYYDALGQEIKIVQVDKNGIVLSKSEFDYDSRGNKIAQIDGEGNTSYFAYDIVGKEIAHYDPRGVGISTTNGEREYILDDKYKIESEYDSLGRKVKTIYPSIGGEKIAYDEKIEYDRVGNKTKVITGDKEIEYLYDDSYNITDQIIRTSEETRTTSYTYDRMGNKLTESDPEGNITTYQYDDLYRLTKVTKADGSSQEYGYDRVGNKLWEKDGNGNLREYNYNSLDKLIAVYEAGISTPTEYQYDPNGNLVKKIMSNGLVTEYEYNSLNQQIKEIKAGNQVTVYNYDGAGKLKTKINPLGIKEEYLYYLNGQLEEINYYQNQEDEVANESTSYEYDKAGNRVLVEKEDSSIEQVYDQLGRIVSESRSISGKVYSTEYKYDKYGNLVGIKYPESDEYLNYGYDSLNQLKYIEGIAGDEDNPAFSYNDNGQVETMKYDNGVT</sequence>
<evidence type="ECO:0000313" key="4">
    <source>
        <dbReference type="EMBL" id="OCL26003.1"/>
    </source>
</evidence>
<dbReference type="SMART" id="SM00060">
    <property type="entry name" value="FN3"/>
    <property type="match status" value="1"/>
</dbReference>
<dbReference type="Gene3D" id="2.60.40.10">
    <property type="entry name" value="Immunoglobulins"/>
    <property type="match status" value="4"/>
</dbReference>
<dbReference type="OrthoDB" id="9771173at2"/>
<name>A0A1C0A6Y6_9FIRM</name>
<keyword evidence="1" id="KW-0677">Repeat</keyword>
<evidence type="ECO:0000259" key="3">
    <source>
        <dbReference type="PROSITE" id="PS50853"/>
    </source>
</evidence>
<dbReference type="InterPro" id="IPR031325">
    <property type="entry name" value="RHS_repeat"/>
</dbReference>
<dbReference type="EMBL" id="LWDV01000009">
    <property type="protein sequence ID" value="OCL26003.1"/>
    <property type="molecule type" value="Genomic_DNA"/>
</dbReference>
<evidence type="ECO:0000256" key="1">
    <source>
        <dbReference type="ARBA" id="ARBA00022737"/>
    </source>
</evidence>
<dbReference type="CDD" id="cd00063">
    <property type="entry name" value="FN3"/>
    <property type="match status" value="1"/>
</dbReference>
<dbReference type="InterPro" id="IPR036116">
    <property type="entry name" value="FN3_sf"/>
</dbReference>
<dbReference type="InterPro" id="IPR055729">
    <property type="entry name" value="DUF7305"/>
</dbReference>
<dbReference type="SUPFAM" id="SSF49785">
    <property type="entry name" value="Galactose-binding domain-like"/>
    <property type="match status" value="1"/>
</dbReference>
<dbReference type="Proteomes" id="UP000093514">
    <property type="component" value="Unassembled WGS sequence"/>
</dbReference>
<keyword evidence="2" id="KW-0732">Signal</keyword>